<keyword evidence="3" id="KW-1185">Reference proteome</keyword>
<dbReference type="VEuPathDB" id="CryptoDB:GNI_075020"/>
<evidence type="ECO:0000256" key="1">
    <source>
        <dbReference type="SAM" id="Coils"/>
    </source>
</evidence>
<dbReference type="EMBL" id="AFNH02000561">
    <property type="protein sequence ID" value="EZG66842.1"/>
    <property type="molecule type" value="Genomic_DNA"/>
</dbReference>
<comment type="caution">
    <text evidence="2">The sequence shown here is derived from an EMBL/GenBank/DDBJ whole genome shotgun (WGS) entry which is preliminary data.</text>
</comment>
<dbReference type="AlphaFoldDB" id="A0A023B6V4"/>
<reference evidence="2" key="1">
    <citation type="submission" date="2013-12" db="EMBL/GenBank/DDBJ databases">
        <authorList>
            <person name="Omoto C.K."/>
            <person name="Sibley D."/>
            <person name="Venepally P."/>
            <person name="Hadjithomas M."/>
            <person name="Karamycheva S."/>
            <person name="Brunk B."/>
            <person name="Roos D."/>
            <person name="Caler E."/>
            <person name="Lorenzi H."/>
        </authorList>
    </citation>
    <scope>NUCLEOTIDE SEQUENCE</scope>
</reference>
<keyword evidence="1" id="KW-0175">Coiled coil</keyword>
<accession>A0A023B6V4</accession>
<sequence>MPADGEDKIGVACSCILSIFKNASHSSSEEIRQLKQENEDLQKKLSVCQKKNQQQAVEIADSNRRMKDIRDELQTAKDALKRAQTRNEQLEKLRETILRSAQDPSLGVEDCRYGGDPVMTHMEPAPKNLIGKGTKSDAFAKALFGKIKKRKPHNEWMTIVEIINDITKRKVPTNEGSAKVLELLGLENQDLQEEFARLVERFEANDSVSEIC</sequence>
<dbReference type="GeneID" id="22912749"/>
<organism evidence="2 3">
    <name type="scientific">Gregarina niphandrodes</name>
    <name type="common">Septate eugregarine</name>
    <dbReference type="NCBI Taxonomy" id="110365"/>
    <lineage>
        <taxon>Eukaryota</taxon>
        <taxon>Sar</taxon>
        <taxon>Alveolata</taxon>
        <taxon>Apicomplexa</taxon>
        <taxon>Conoidasida</taxon>
        <taxon>Gregarinasina</taxon>
        <taxon>Eugregarinorida</taxon>
        <taxon>Gregarinidae</taxon>
        <taxon>Gregarina</taxon>
    </lineage>
</organism>
<proteinExistence type="predicted"/>
<name>A0A023B6V4_GRENI</name>
<feature type="coiled-coil region" evidence="1">
    <location>
        <begin position="24"/>
        <end position="100"/>
    </location>
</feature>
<evidence type="ECO:0000313" key="2">
    <source>
        <dbReference type="EMBL" id="EZG66842.1"/>
    </source>
</evidence>
<protein>
    <submittedName>
        <fullName evidence="2">Uncharacterized protein</fullName>
    </submittedName>
</protein>
<dbReference type="Proteomes" id="UP000019763">
    <property type="component" value="Unassembled WGS sequence"/>
</dbReference>
<gene>
    <name evidence="2" type="ORF">GNI_075020</name>
</gene>
<evidence type="ECO:0000313" key="3">
    <source>
        <dbReference type="Proteomes" id="UP000019763"/>
    </source>
</evidence>
<dbReference type="RefSeq" id="XP_011130464.1">
    <property type="nucleotide sequence ID" value="XM_011132162.1"/>
</dbReference>